<protein>
    <submittedName>
        <fullName evidence="2">Uncharacterized protein</fullName>
    </submittedName>
</protein>
<organism evidence="2 3">
    <name type="scientific">Trematosphaeria pertusa</name>
    <dbReference type="NCBI Taxonomy" id="390896"/>
    <lineage>
        <taxon>Eukaryota</taxon>
        <taxon>Fungi</taxon>
        <taxon>Dikarya</taxon>
        <taxon>Ascomycota</taxon>
        <taxon>Pezizomycotina</taxon>
        <taxon>Dothideomycetes</taxon>
        <taxon>Pleosporomycetidae</taxon>
        <taxon>Pleosporales</taxon>
        <taxon>Massarineae</taxon>
        <taxon>Trematosphaeriaceae</taxon>
        <taxon>Trematosphaeria</taxon>
    </lineage>
</organism>
<name>A0A6A6HUK7_9PLEO</name>
<dbReference type="EMBL" id="ML987210">
    <property type="protein sequence ID" value="KAF2241707.1"/>
    <property type="molecule type" value="Genomic_DNA"/>
</dbReference>
<accession>A0A6A6HUK7</accession>
<reference evidence="2" key="1">
    <citation type="journal article" date="2020" name="Stud. Mycol.">
        <title>101 Dothideomycetes genomes: a test case for predicting lifestyles and emergence of pathogens.</title>
        <authorList>
            <person name="Haridas S."/>
            <person name="Albert R."/>
            <person name="Binder M."/>
            <person name="Bloem J."/>
            <person name="Labutti K."/>
            <person name="Salamov A."/>
            <person name="Andreopoulos B."/>
            <person name="Baker S."/>
            <person name="Barry K."/>
            <person name="Bills G."/>
            <person name="Bluhm B."/>
            <person name="Cannon C."/>
            <person name="Castanera R."/>
            <person name="Culley D."/>
            <person name="Daum C."/>
            <person name="Ezra D."/>
            <person name="Gonzalez J."/>
            <person name="Henrissat B."/>
            <person name="Kuo A."/>
            <person name="Liang C."/>
            <person name="Lipzen A."/>
            <person name="Lutzoni F."/>
            <person name="Magnuson J."/>
            <person name="Mondo S."/>
            <person name="Nolan M."/>
            <person name="Ohm R."/>
            <person name="Pangilinan J."/>
            <person name="Park H.-J."/>
            <person name="Ramirez L."/>
            <person name="Alfaro M."/>
            <person name="Sun H."/>
            <person name="Tritt A."/>
            <person name="Yoshinaga Y."/>
            <person name="Zwiers L.-H."/>
            <person name="Turgeon B."/>
            <person name="Goodwin S."/>
            <person name="Spatafora J."/>
            <person name="Crous P."/>
            <person name="Grigoriev I."/>
        </authorList>
    </citation>
    <scope>NUCLEOTIDE SEQUENCE</scope>
    <source>
        <strain evidence="2">CBS 122368</strain>
    </source>
</reference>
<evidence type="ECO:0000313" key="2">
    <source>
        <dbReference type="EMBL" id="KAF2241707.1"/>
    </source>
</evidence>
<feature type="compositionally biased region" description="Basic and acidic residues" evidence="1">
    <location>
        <begin position="1"/>
        <end position="14"/>
    </location>
</feature>
<sequence>MARRYNKSDLEGAERPTSGPLPLAGLIRLQSGRSRKGNKLWRPLQPSDLGGSERNDAGDFDVDSSFSPIDISEPLTNTDAARPLPAHRFRGGGSPYDLAPLQTDTSMKTARQHNEALNQSTEETPVSETMDSEDISPTDMSFGVMENYTRVFGKLPDHIRLQEETGDFDGQVVFIGHPNRDVYAHQWSSASFQWVSVGNWSHAHRRVEGLLAGQRLPGTRLPYNSIEYFKLAAENQEKLIKEFGRPEEDPAPTRPTFTEADRMASLSSASESPDNQFPTLARTTAAHATPEEGSTTTSATRNVTREHLEDPFVTPARPPQPAIPTSLKFGSGGPGAIGSMNFSYEFPVRPRATSGPFHHQSPELNPQQAYIQRERERLEAIRRGGELRETPTHLREVDFGEEASSAFATPAVRGTSIRTRASLSPEDVHNRQQLKNRLAGLGGQADRPALPADRRVPVPDVQTNIRALFPPGPTVANPYRRVSTLNANAVPYTCASIAAQVSEASVSEVTTVTAGPAPNLHVSDPDGLRQARAQEVANGLGQQAPTRQNFNGPFFSESMPTAYDPTVSLTIQVNNDEKLSTWFRDGQRPLRQQEYAKTLMGTTNKTKTFGAVGDGSSRMQNSTKYENTPFFVRAYENLFEYAEESRAGGSSSYFTRAWKPASLHLRDLSPNGNNSFFSDVSHASPQLRREANRAVPTFSGSPWGGGIGLSADSPFHFFEELVVPDDDSSHRPRRDF</sequence>
<feature type="region of interest" description="Disordered" evidence="1">
    <location>
        <begin position="310"/>
        <end position="331"/>
    </location>
</feature>
<dbReference type="Proteomes" id="UP000800094">
    <property type="component" value="Unassembled WGS sequence"/>
</dbReference>
<dbReference type="AlphaFoldDB" id="A0A6A6HUK7"/>
<feature type="compositionally biased region" description="Polar residues" evidence="1">
    <location>
        <begin position="292"/>
        <end position="302"/>
    </location>
</feature>
<proteinExistence type="predicted"/>
<feature type="compositionally biased region" description="Polar residues" evidence="1">
    <location>
        <begin position="102"/>
        <end position="129"/>
    </location>
</feature>
<dbReference type="RefSeq" id="XP_033676711.1">
    <property type="nucleotide sequence ID" value="XM_033820246.1"/>
</dbReference>
<dbReference type="OrthoDB" id="10251048at2759"/>
<feature type="region of interest" description="Disordered" evidence="1">
    <location>
        <begin position="285"/>
        <end position="304"/>
    </location>
</feature>
<gene>
    <name evidence="2" type="ORF">BU26DRAFT_168971</name>
</gene>
<dbReference type="GeneID" id="54573576"/>
<keyword evidence="3" id="KW-1185">Reference proteome</keyword>
<evidence type="ECO:0000313" key="3">
    <source>
        <dbReference type="Proteomes" id="UP000800094"/>
    </source>
</evidence>
<feature type="region of interest" description="Disordered" evidence="1">
    <location>
        <begin position="1"/>
        <end position="138"/>
    </location>
</feature>
<evidence type="ECO:0000256" key="1">
    <source>
        <dbReference type="SAM" id="MobiDB-lite"/>
    </source>
</evidence>